<dbReference type="PANTHER" id="PTHR33973">
    <property type="entry name" value="OS07G0153300 PROTEIN"/>
    <property type="match status" value="1"/>
</dbReference>
<dbReference type="EMBL" id="JADPRT010000001">
    <property type="protein sequence ID" value="MBF9066450.1"/>
    <property type="molecule type" value="Genomic_DNA"/>
</dbReference>
<comment type="caution">
    <text evidence="1">The sequence shown here is derived from an EMBL/GenBank/DDBJ whole genome shotgun (WGS) entry which is preliminary data.</text>
</comment>
<evidence type="ECO:0000313" key="2">
    <source>
        <dbReference type="Proteomes" id="UP000657385"/>
    </source>
</evidence>
<reference evidence="1" key="1">
    <citation type="submission" date="2020-11" db="EMBL/GenBank/DDBJ databases">
        <title>Isolation and identification of active actinomycetes.</title>
        <authorList>
            <person name="Yu B."/>
        </authorList>
    </citation>
    <scope>NUCLEOTIDE SEQUENCE</scope>
    <source>
        <strain evidence="1">NEAU-YB345</strain>
    </source>
</reference>
<evidence type="ECO:0000313" key="1">
    <source>
        <dbReference type="EMBL" id="MBF9066450.1"/>
    </source>
</evidence>
<sequence>MYESQVRHVRTARQRYTLAHRTCYWLVDVDDLPRPARPLRPLAQFRGGDHFDGRGHTIRAGLERFLSGQGAATPSGVVLMLTQPRVLGHVFNPLTVYWCHDADGALRHVVAEVHNTYGERHGYLLGPQAVRHATTGKAFYVSPFFPVAGRYRMRLPVPDGRLDLTVQLDLDGSRAFTATVKGTGRPYTPRALLAASLRHPLAPLAVSIAIRLHGIRLYLRGLPVVPRPRHQSQEGMK</sequence>
<organism evidence="1 2">
    <name type="scientific">Streptacidiphilus fuscans</name>
    <dbReference type="NCBI Taxonomy" id="2789292"/>
    <lineage>
        <taxon>Bacteria</taxon>
        <taxon>Bacillati</taxon>
        <taxon>Actinomycetota</taxon>
        <taxon>Actinomycetes</taxon>
        <taxon>Kitasatosporales</taxon>
        <taxon>Streptomycetaceae</taxon>
        <taxon>Streptacidiphilus</taxon>
    </lineage>
</organism>
<dbReference type="Proteomes" id="UP000657385">
    <property type="component" value="Unassembled WGS sequence"/>
</dbReference>
<dbReference type="RefSeq" id="WP_196192284.1">
    <property type="nucleotide sequence ID" value="NZ_JADPRT010000001.1"/>
</dbReference>
<gene>
    <name evidence="1" type="ORF">I2501_00180</name>
</gene>
<dbReference type="AlphaFoldDB" id="A0A931B3W9"/>
<dbReference type="InterPro" id="IPR010775">
    <property type="entry name" value="DUF1365"/>
</dbReference>
<proteinExistence type="predicted"/>
<dbReference type="Pfam" id="PF07103">
    <property type="entry name" value="DUF1365"/>
    <property type="match status" value="1"/>
</dbReference>
<name>A0A931B3W9_9ACTN</name>
<dbReference type="PANTHER" id="PTHR33973:SF4">
    <property type="entry name" value="OS07G0153300 PROTEIN"/>
    <property type="match status" value="1"/>
</dbReference>
<keyword evidence="2" id="KW-1185">Reference proteome</keyword>
<accession>A0A931B3W9</accession>
<protein>
    <submittedName>
        <fullName evidence="1">DUF1365 domain-containing protein</fullName>
    </submittedName>
</protein>